<dbReference type="EMBL" id="JQ691611">
    <property type="protein sequence ID" value="AFH21089.1"/>
    <property type="molecule type" value="Genomic_DNA"/>
</dbReference>
<sequence>MSSRTRYNFNPDHLPIGLRYLGEVQSVTNLPNDPMVGDVVYARDQQRAFAWVGVHWANLVLKHSSPQITHGLGGEIQCIQPPPVYVTDGLMTHQNKLTYRGISFTIESEHNIAEMFLQQHNLTKQDMGMFKMMYPEEFKQFREGWAHRWAIERAKEEFDEWELDYYEKKPRRDYP</sequence>
<dbReference type="GeneID" id="18563047"/>
<evidence type="ECO:0000313" key="1">
    <source>
        <dbReference type="EMBL" id="AFH21089.1"/>
    </source>
</evidence>
<dbReference type="KEGG" id="vg:18563047"/>
<evidence type="ECO:0000313" key="2">
    <source>
        <dbReference type="Proteomes" id="UP000011829"/>
    </source>
</evidence>
<name>M1F2C9_9CAUD</name>
<proteinExistence type="predicted"/>
<protein>
    <submittedName>
        <fullName evidence="1">Uncharacterized protein</fullName>
    </submittedName>
</protein>
<reference evidence="1 2" key="1">
    <citation type="submission" date="2012-02" db="EMBL/GenBank/DDBJ databases">
        <title>Complete Genome Sequence of Cronobacter sakazakii Bacteriophage CR9.</title>
        <authorList>
            <person name="Shin H."/>
            <person name="Lee J.-H."/>
            <person name="Kim Y."/>
            <person name="Ryu S."/>
        </authorList>
    </citation>
    <scope>NUCLEOTIDE SEQUENCE [LARGE SCALE GENOMIC DNA]</scope>
</reference>
<dbReference type="RefSeq" id="YP_009015167.1">
    <property type="nucleotide sequence ID" value="NC_023717.1"/>
</dbReference>
<keyword evidence="2" id="KW-1185">Reference proteome</keyword>
<dbReference type="OrthoDB" id="35499at10239"/>
<accession>M1F2C9</accession>
<dbReference type="Proteomes" id="UP000011829">
    <property type="component" value="Segment"/>
</dbReference>
<organism evidence="1 2">
    <name type="scientific">Cronobacter phage CR9</name>
    <dbReference type="NCBI Taxonomy" id="1162290"/>
    <lineage>
        <taxon>Viruses</taxon>
        <taxon>Duplodnaviria</taxon>
        <taxon>Heunggongvirae</taxon>
        <taxon>Uroviricota</taxon>
        <taxon>Caudoviricetes</taxon>
        <taxon>Vequintavirinae</taxon>
        <taxon>Certrevirus</taxon>
        <taxon>Certrevirus CR9</taxon>
    </lineage>
</organism>
<gene>
    <name evidence="1" type="ORF">CR9_205</name>
</gene>